<reference evidence="12" key="1">
    <citation type="submission" date="2017-05" db="EMBL/GenBank/DDBJ databases">
        <title>Plastid comparative genomics reveals ancient divergence between Glaucophyte genera.</title>
        <authorList>
            <person name="Figueroa-Martinez F.J."/>
            <person name="Jackson C."/>
            <person name="Reyes-Prieto A."/>
        </authorList>
    </citation>
    <scope>NUCLEOTIDE SEQUENCE</scope>
    <source>
        <strain evidence="12">SAG 46.84</strain>
    </source>
</reference>
<evidence type="ECO:0000256" key="8">
    <source>
        <dbReference type="ARBA" id="ARBA00023078"/>
    </source>
</evidence>
<keyword evidence="5 11" id="KW-0812">Transmembrane</keyword>
<evidence type="ECO:0000256" key="10">
    <source>
        <dbReference type="ARBA" id="ARBA00046266"/>
    </source>
</evidence>
<keyword evidence="8" id="KW-0793">Thylakoid</keyword>
<accession>A0A3G1IW16</accession>
<evidence type="ECO:0000256" key="9">
    <source>
        <dbReference type="ARBA" id="ARBA00023136"/>
    </source>
</evidence>
<evidence type="ECO:0000256" key="5">
    <source>
        <dbReference type="ARBA" id="ARBA00022692"/>
    </source>
</evidence>
<keyword evidence="4" id="KW-0602">Photosynthesis</keyword>
<comment type="subcellular location">
    <subcellularLocation>
        <location evidence="10">Plastid thylakoid membrane</location>
        <topology evidence="10">Single-pass membrane protein</topology>
    </subcellularLocation>
</comment>
<evidence type="ECO:0000256" key="2">
    <source>
        <dbReference type="ARBA" id="ARBA00005252"/>
    </source>
</evidence>
<dbReference type="InterPro" id="IPR001302">
    <property type="entry name" value="PSI_PsaI"/>
</dbReference>
<protein>
    <recommendedName>
        <fullName evidence="3">Photosystem I reaction center subunit VIII</fullName>
    </recommendedName>
</protein>
<keyword evidence="12" id="KW-0934">Plastid</keyword>
<dbReference type="GO" id="GO:0015979">
    <property type="term" value="P:photosynthesis"/>
    <property type="evidence" value="ECO:0007669"/>
    <property type="project" value="UniProtKB-KW"/>
</dbReference>
<evidence type="ECO:0000256" key="7">
    <source>
        <dbReference type="ARBA" id="ARBA00022989"/>
    </source>
</evidence>
<dbReference type="Pfam" id="PF00796">
    <property type="entry name" value="PSI_8"/>
    <property type="match status" value="1"/>
</dbReference>
<evidence type="ECO:0000256" key="11">
    <source>
        <dbReference type="SAM" id="Phobius"/>
    </source>
</evidence>
<feature type="transmembrane region" description="Helical" evidence="11">
    <location>
        <begin position="6"/>
        <end position="30"/>
    </location>
</feature>
<dbReference type="GO" id="GO:0009522">
    <property type="term" value="C:photosystem I"/>
    <property type="evidence" value="ECO:0007669"/>
    <property type="project" value="UniProtKB-KW"/>
</dbReference>
<evidence type="ECO:0000256" key="3">
    <source>
        <dbReference type="ARBA" id="ARBA00019929"/>
    </source>
</evidence>
<dbReference type="AlphaFoldDB" id="A0A3G1IW16"/>
<dbReference type="RefSeq" id="YP_009546187.1">
    <property type="nucleotide sequence ID" value="NC_040153.1"/>
</dbReference>
<keyword evidence="9 11" id="KW-0472">Membrane</keyword>
<dbReference type="GeneID" id="38572652"/>
<name>A0A3G1IW16_9EUKA</name>
<evidence type="ECO:0000256" key="4">
    <source>
        <dbReference type="ARBA" id="ARBA00022531"/>
    </source>
</evidence>
<comment type="function">
    <text evidence="1">May help in the organization of the PsaL subunit.</text>
</comment>
<evidence type="ECO:0000313" key="12">
    <source>
        <dbReference type="EMBL" id="ASQ40248.1"/>
    </source>
</evidence>
<evidence type="ECO:0000256" key="6">
    <source>
        <dbReference type="ARBA" id="ARBA00022836"/>
    </source>
</evidence>
<sequence length="36" mass="4152">MSPTNISSILTYTVCWVLPTVVFSLLFLYIEQEETL</sequence>
<dbReference type="EMBL" id="MF167426">
    <property type="protein sequence ID" value="ASQ40248.1"/>
    <property type="molecule type" value="Genomic_DNA"/>
</dbReference>
<proteinExistence type="inferred from homology"/>
<dbReference type="GO" id="GO:0055035">
    <property type="term" value="C:plastid thylakoid membrane"/>
    <property type="evidence" value="ECO:0007669"/>
    <property type="project" value="UniProtKB-SubCell"/>
</dbReference>
<keyword evidence="7 11" id="KW-1133">Transmembrane helix</keyword>
<organism evidence="12">
    <name type="scientific">Gloeochaete wittrockiana</name>
    <dbReference type="NCBI Taxonomy" id="38269"/>
    <lineage>
        <taxon>Eukaryota</taxon>
        <taxon>Glaucocystophyceae</taxon>
        <taxon>Gloeochaetales</taxon>
        <taxon>Gloeochaetaceae</taxon>
        <taxon>Gloeochaete</taxon>
    </lineage>
</organism>
<geneLocation type="plastid" evidence="12"/>
<comment type="similarity">
    <text evidence="2">Belongs to the PsaI family.</text>
</comment>
<keyword evidence="6" id="KW-0603">Photosystem I</keyword>
<dbReference type="InterPro" id="IPR036357">
    <property type="entry name" value="PSI_PsaI_sf"/>
</dbReference>
<dbReference type="SUPFAM" id="SSF81540">
    <property type="entry name" value="Subunit VIII of photosystem I reaction centre, PsaI"/>
    <property type="match status" value="1"/>
</dbReference>
<gene>
    <name evidence="12" type="primary">psaI</name>
</gene>
<evidence type="ECO:0000256" key="1">
    <source>
        <dbReference type="ARBA" id="ARBA00003541"/>
    </source>
</evidence>